<dbReference type="Proteomes" id="UP000001020">
    <property type="component" value="Chromosome"/>
</dbReference>
<sequence length="324" mass="36278">MDLVQFQDVRLMRVVVCRRLGPAKGQRRWRPLDLGTTGCFENLGAQRPTYRMRAIRMLECAMPNRLVRSLQRWRPFGLPPHRWRLAPWYWRGLQVTLEPGSAIAWIVRLTGGFEETEIDIAAALYSALYPDRCILDVGANVGIHSLAWARLAPVVALEPAPGTHSRLEANVAANGLQDRIRTLRTAAGDAVGEVDFFVAADSAFSSLNDTGRIRIRERTRVPCTTLDALAAELPLPVGLLKIDVEGLERAVIAGAAELLRRDRPVLLVEIYGGAASNPDPERTIADIRAYGYEPFVYADDAGLQPYQRHRDDRYCYFFIPSRKG</sequence>
<evidence type="ECO:0000259" key="1">
    <source>
        <dbReference type="Pfam" id="PF05050"/>
    </source>
</evidence>
<reference evidence="2 3" key="1">
    <citation type="journal article" date="2002" name="J. Bacteriol.">
        <title>Whole-genome comparison of Mycobacterium tuberculosis clinical and laboratory strains.</title>
        <authorList>
            <person name="Fleischmann R.D."/>
            <person name="Alland D."/>
            <person name="Eisen J.A."/>
            <person name="Carpenter L."/>
            <person name="White O."/>
            <person name="Peterson J."/>
            <person name="DeBoy R."/>
            <person name="Dodson R."/>
            <person name="Gwinn M."/>
            <person name="Haft D."/>
            <person name="Hickey E."/>
            <person name="Kolonay J.F."/>
            <person name="Nelson W.C."/>
            <person name="Umayam L.A."/>
            <person name="Ermolaeva M."/>
            <person name="Salzberg S.L."/>
            <person name="Delcher A."/>
            <person name="Utterback T."/>
            <person name="Weidman J."/>
            <person name="Khouri H."/>
            <person name="Gill J."/>
            <person name="Mikula A."/>
            <person name="Bishai W."/>
            <person name="Jacobs Jr W.R.Jr."/>
            <person name="Venter J.C."/>
            <person name="Fraser C.M."/>
        </authorList>
    </citation>
    <scope>NUCLEOTIDE SEQUENCE [LARGE SCALE GENOMIC DNA]</scope>
    <source>
        <strain evidence="3">CDC 1551 / Oshkosh</strain>
    </source>
</reference>
<dbReference type="PANTHER" id="PTHR34203">
    <property type="entry name" value="METHYLTRANSFERASE, FKBM FAMILY PROTEIN"/>
    <property type="match status" value="1"/>
</dbReference>
<protein>
    <recommendedName>
        <fullName evidence="1">Methyltransferase FkbM domain-containing protein</fullName>
    </recommendedName>
</protein>
<dbReference type="InterPro" id="IPR052514">
    <property type="entry name" value="SAM-dependent_MTase"/>
</dbReference>
<organism evidence="2 3">
    <name type="scientific">Mycobacterium tuberculosis (strain CDC 1551 / Oshkosh)</name>
    <dbReference type="NCBI Taxonomy" id="83331"/>
    <lineage>
        <taxon>Bacteria</taxon>
        <taxon>Bacillati</taxon>
        <taxon>Actinomycetota</taxon>
        <taxon>Actinomycetes</taxon>
        <taxon>Mycobacteriales</taxon>
        <taxon>Mycobacteriaceae</taxon>
        <taxon>Mycobacterium</taxon>
        <taxon>Mycobacterium tuberculosis complex</taxon>
    </lineage>
</organism>
<dbReference type="Gene3D" id="3.40.50.150">
    <property type="entry name" value="Vaccinia Virus protein VP39"/>
    <property type="match status" value="1"/>
</dbReference>
<dbReference type="EMBL" id="AE000516">
    <property type="protein sequence ID" value="AAK47355.1"/>
    <property type="molecule type" value="Genomic_DNA"/>
</dbReference>
<feature type="domain" description="Methyltransferase FkbM" evidence="1">
    <location>
        <begin position="136"/>
        <end position="293"/>
    </location>
</feature>
<gene>
    <name evidence="2" type="ordered locus">MT3029</name>
</gene>
<dbReference type="PANTHER" id="PTHR34203:SF15">
    <property type="entry name" value="SLL1173 PROTEIN"/>
    <property type="match status" value="1"/>
</dbReference>
<dbReference type="HOGENOM" id="CLU_082597_0_0_11"/>
<accession>Q7D6D3</accession>
<dbReference type="FunFam" id="3.40.50.150:FF:000441">
    <property type="entry name" value="FkbM family methyltransferase"/>
    <property type="match status" value="1"/>
</dbReference>
<name>Q7D6D3_MYCTO</name>
<evidence type="ECO:0000313" key="2">
    <source>
        <dbReference type="EMBL" id="AAK47355.1"/>
    </source>
</evidence>
<keyword evidence="3" id="KW-1185">Reference proteome</keyword>
<proteinExistence type="predicted"/>
<dbReference type="InterPro" id="IPR029063">
    <property type="entry name" value="SAM-dependent_MTases_sf"/>
</dbReference>
<dbReference type="NCBIfam" id="TIGR01444">
    <property type="entry name" value="fkbM_fam"/>
    <property type="match status" value="1"/>
</dbReference>
<dbReference type="InterPro" id="IPR006342">
    <property type="entry name" value="FkbM_mtfrase"/>
</dbReference>
<dbReference type="KEGG" id="mtc:MT3029"/>
<evidence type="ECO:0000313" key="3">
    <source>
        <dbReference type="Proteomes" id="UP000001020"/>
    </source>
</evidence>
<dbReference type="SUPFAM" id="SSF53335">
    <property type="entry name" value="S-adenosyl-L-methionine-dependent methyltransferases"/>
    <property type="match status" value="1"/>
</dbReference>
<dbReference type="AlphaFoldDB" id="Q7D6D3"/>
<dbReference type="Pfam" id="PF05050">
    <property type="entry name" value="Methyltransf_21"/>
    <property type="match status" value="1"/>
</dbReference>